<dbReference type="AlphaFoldDB" id="X1RIS3"/>
<dbReference type="EMBL" id="BARV01046102">
    <property type="protein sequence ID" value="GAI63055.1"/>
    <property type="molecule type" value="Genomic_DNA"/>
</dbReference>
<reference evidence="1" key="1">
    <citation type="journal article" date="2014" name="Front. Microbiol.">
        <title>High frequency of phylogenetically diverse reductive dehalogenase-homologous genes in deep subseafloor sedimentary metagenomes.</title>
        <authorList>
            <person name="Kawai M."/>
            <person name="Futagami T."/>
            <person name="Toyoda A."/>
            <person name="Takaki Y."/>
            <person name="Nishi S."/>
            <person name="Hori S."/>
            <person name="Arai W."/>
            <person name="Tsubouchi T."/>
            <person name="Morono Y."/>
            <person name="Uchiyama I."/>
            <person name="Ito T."/>
            <person name="Fujiyama A."/>
            <person name="Inagaki F."/>
            <person name="Takami H."/>
        </authorList>
    </citation>
    <scope>NUCLEOTIDE SEQUENCE</scope>
    <source>
        <strain evidence="1">Expedition CK06-06</strain>
    </source>
</reference>
<sequence>KSFQTLKENDQEVVIKTGYETIIRKKFDFPMPEQVG</sequence>
<protein>
    <submittedName>
        <fullName evidence="1">Uncharacterized protein</fullName>
    </submittedName>
</protein>
<proteinExistence type="predicted"/>
<feature type="non-terminal residue" evidence="1">
    <location>
        <position position="36"/>
    </location>
</feature>
<name>X1RIS3_9ZZZZ</name>
<comment type="caution">
    <text evidence="1">The sequence shown here is derived from an EMBL/GenBank/DDBJ whole genome shotgun (WGS) entry which is preliminary data.</text>
</comment>
<feature type="non-terminal residue" evidence="1">
    <location>
        <position position="1"/>
    </location>
</feature>
<organism evidence="1">
    <name type="scientific">marine sediment metagenome</name>
    <dbReference type="NCBI Taxonomy" id="412755"/>
    <lineage>
        <taxon>unclassified sequences</taxon>
        <taxon>metagenomes</taxon>
        <taxon>ecological metagenomes</taxon>
    </lineage>
</organism>
<gene>
    <name evidence="1" type="ORF">S06H3_67031</name>
</gene>
<evidence type="ECO:0000313" key="1">
    <source>
        <dbReference type="EMBL" id="GAI63055.1"/>
    </source>
</evidence>
<accession>X1RIS3</accession>